<reference evidence="2" key="1">
    <citation type="submission" date="2019-08" db="EMBL/GenBank/DDBJ databases">
        <authorList>
            <person name="Kucharzyk K."/>
            <person name="Murdoch R.W."/>
            <person name="Higgins S."/>
            <person name="Loffler F."/>
        </authorList>
    </citation>
    <scope>NUCLEOTIDE SEQUENCE</scope>
</reference>
<organism evidence="2">
    <name type="scientific">bioreactor metagenome</name>
    <dbReference type="NCBI Taxonomy" id="1076179"/>
    <lineage>
        <taxon>unclassified sequences</taxon>
        <taxon>metagenomes</taxon>
        <taxon>ecological metagenomes</taxon>
    </lineage>
</organism>
<keyword evidence="1" id="KW-0472">Membrane</keyword>
<protein>
    <submittedName>
        <fullName evidence="2">Uncharacterized protein</fullName>
    </submittedName>
</protein>
<keyword evidence="1" id="KW-1133">Transmembrane helix</keyword>
<gene>
    <name evidence="2" type="ORF">SDC9_136113</name>
</gene>
<comment type="caution">
    <text evidence="2">The sequence shown here is derived from an EMBL/GenBank/DDBJ whole genome shotgun (WGS) entry which is preliminary data.</text>
</comment>
<dbReference type="EMBL" id="VSSQ01036505">
    <property type="protein sequence ID" value="MPM89005.1"/>
    <property type="molecule type" value="Genomic_DNA"/>
</dbReference>
<dbReference type="AlphaFoldDB" id="A0A645DIF0"/>
<proteinExistence type="predicted"/>
<keyword evidence="1" id="KW-0812">Transmembrane</keyword>
<evidence type="ECO:0000313" key="2">
    <source>
        <dbReference type="EMBL" id="MPM89005.1"/>
    </source>
</evidence>
<feature type="transmembrane region" description="Helical" evidence="1">
    <location>
        <begin position="12"/>
        <end position="32"/>
    </location>
</feature>
<sequence length="60" mass="6942">MYVTLVQSGVGTQTIEVFLAFYIINPNAFTFFDHDIKRMIIVCTIAFFDFDVFLSFHISP</sequence>
<accession>A0A645DIF0</accession>
<evidence type="ECO:0000256" key="1">
    <source>
        <dbReference type="SAM" id="Phobius"/>
    </source>
</evidence>
<name>A0A645DIF0_9ZZZZ</name>
<feature type="transmembrane region" description="Helical" evidence="1">
    <location>
        <begin position="39"/>
        <end position="58"/>
    </location>
</feature>